<feature type="compositionally biased region" description="Basic and acidic residues" evidence="1">
    <location>
        <begin position="351"/>
        <end position="364"/>
    </location>
</feature>
<protein>
    <submittedName>
        <fullName evidence="2">Uncharacterized protein</fullName>
    </submittedName>
</protein>
<comment type="caution">
    <text evidence="2">The sequence shown here is derived from an EMBL/GenBank/DDBJ whole genome shotgun (WGS) entry which is preliminary data.</text>
</comment>
<organism evidence="2 3">
    <name type="scientific">Rhizophagus clarus</name>
    <dbReference type="NCBI Taxonomy" id="94130"/>
    <lineage>
        <taxon>Eukaryota</taxon>
        <taxon>Fungi</taxon>
        <taxon>Fungi incertae sedis</taxon>
        <taxon>Mucoromycota</taxon>
        <taxon>Glomeromycotina</taxon>
        <taxon>Glomeromycetes</taxon>
        <taxon>Glomerales</taxon>
        <taxon>Glomeraceae</taxon>
        <taxon>Rhizophagus</taxon>
    </lineage>
</organism>
<name>A0A8H3LRE4_9GLOM</name>
<dbReference type="AlphaFoldDB" id="A0A8H3LRE4"/>
<accession>A0A8H3LRE4</accession>
<evidence type="ECO:0000313" key="3">
    <source>
        <dbReference type="Proteomes" id="UP000615446"/>
    </source>
</evidence>
<dbReference type="EMBL" id="BLAL01000199">
    <property type="protein sequence ID" value="GES91292.1"/>
    <property type="molecule type" value="Genomic_DNA"/>
</dbReference>
<evidence type="ECO:0000313" key="2">
    <source>
        <dbReference type="EMBL" id="GES91292.1"/>
    </source>
</evidence>
<evidence type="ECO:0000256" key="1">
    <source>
        <dbReference type="SAM" id="MobiDB-lite"/>
    </source>
</evidence>
<sequence>MSTQLFEVGKEDLESAITEAVNEAFYNDISDIFRNIMRNTSNETMRQGIWVPKNRLLPRNGETNNSEYSSSENESEITISSSFTAANKSKLVITPNAPEEKMNISFTEEDQSAFQLHITNKDQPNMDSEPTNPIFFIIEPLRVKEIITSIVQYTREWQISGKKRQTRGYLWCTVDDANYIITGFHPSLTSKAVHDILYMTSSRNGVTSTFCNTYHHRIESFQYKSSGRKNIRPYVSLKEQKERKRYQVVIENPSDDMNTTTLALKENIASLTQRDIRMFKEIKFPDGSRKIIGYLSTWDSMKECIDNPMIWNDASLKCKTSKTNILQIPSCKSNMVDTSLNRIPVGNCRDFKQAKKTKEEHPRSQNEIWT</sequence>
<reference evidence="2" key="1">
    <citation type="submission" date="2019-10" db="EMBL/GenBank/DDBJ databases">
        <title>Conservation and host-specific expression of non-tandemly repeated heterogenous ribosome RNA gene in arbuscular mycorrhizal fungi.</title>
        <authorList>
            <person name="Maeda T."/>
            <person name="Kobayashi Y."/>
            <person name="Nakagawa T."/>
            <person name="Ezawa T."/>
            <person name="Yamaguchi K."/>
            <person name="Bino T."/>
            <person name="Nishimoto Y."/>
            <person name="Shigenobu S."/>
            <person name="Kawaguchi M."/>
        </authorList>
    </citation>
    <scope>NUCLEOTIDE SEQUENCE</scope>
    <source>
        <strain evidence="2">HR1</strain>
    </source>
</reference>
<gene>
    <name evidence="2" type="ORF">RCL2_001812300</name>
</gene>
<feature type="region of interest" description="Disordered" evidence="1">
    <location>
        <begin position="351"/>
        <end position="370"/>
    </location>
</feature>
<proteinExistence type="predicted"/>
<dbReference type="Proteomes" id="UP000615446">
    <property type="component" value="Unassembled WGS sequence"/>
</dbReference>